<evidence type="ECO:0000313" key="3">
    <source>
        <dbReference type="EMBL" id="KAG5276064.1"/>
    </source>
</evidence>
<organism evidence="3 4">
    <name type="scientific">Alosa alosa</name>
    <name type="common">allis shad</name>
    <dbReference type="NCBI Taxonomy" id="278164"/>
    <lineage>
        <taxon>Eukaryota</taxon>
        <taxon>Metazoa</taxon>
        <taxon>Chordata</taxon>
        <taxon>Craniata</taxon>
        <taxon>Vertebrata</taxon>
        <taxon>Euteleostomi</taxon>
        <taxon>Actinopterygii</taxon>
        <taxon>Neopterygii</taxon>
        <taxon>Teleostei</taxon>
        <taxon>Clupei</taxon>
        <taxon>Clupeiformes</taxon>
        <taxon>Clupeoidei</taxon>
        <taxon>Clupeidae</taxon>
        <taxon>Alosa</taxon>
    </lineage>
</organism>
<dbReference type="EMBL" id="JADWDJ010000009">
    <property type="protein sequence ID" value="KAG5276064.1"/>
    <property type="molecule type" value="Genomic_DNA"/>
</dbReference>
<name>A0AAV6GLS3_9TELE</name>
<evidence type="ECO:0000313" key="4">
    <source>
        <dbReference type="Proteomes" id="UP000823561"/>
    </source>
</evidence>
<feature type="coiled-coil region" evidence="1">
    <location>
        <begin position="64"/>
        <end position="98"/>
    </location>
</feature>
<proteinExistence type="predicted"/>
<dbReference type="AlphaFoldDB" id="A0AAV6GLS3"/>
<comment type="caution">
    <text evidence="3">The sequence shown here is derived from an EMBL/GenBank/DDBJ whole genome shotgun (WGS) entry which is preliminary data.</text>
</comment>
<feature type="region of interest" description="Disordered" evidence="2">
    <location>
        <begin position="117"/>
        <end position="152"/>
    </location>
</feature>
<protein>
    <submittedName>
        <fullName evidence="3">Uncharacterized protein</fullName>
    </submittedName>
</protein>
<reference evidence="3" key="1">
    <citation type="submission" date="2020-10" db="EMBL/GenBank/DDBJ databases">
        <title>Chromosome-scale genome assembly of the Allis shad, Alosa alosa.</title>
        <authorList>
            <person name="Margot Z."/>
            <person name="Christophe K."/>
            <person name="Cabau C."/>
            <person name="Louis A."/>
            <person name="Berthelot C."/>
            <person name="Parey E."/>
            <person name="Roest Crollius H."/>
            <person name="Montfort J."/>
            <person name="Robinson-Rechavi M."/>
            <person name="Bucao C."/>
            <person name="Bouchez O."/>
            <person name="Gislard M."/>
            <person name="Lluch J."/>
            <person name="Milhes M."/>
            <person name="Lampietro C."/>
            <person name="Lopez Roques C."/>
            <person name="Donnadieu C."/>
            <person name="Braasch I."/>
            <person name="Desvignes T."/>
            <person name="Postlethwait J."/>
            <person name="Bobe J."/>
            <person name="Guiguen Y."/>
        </authorList>
    </citation>
    <scope>NUCLEOTIDE SEQUENCE</scope>
    <source>
        <strain evidence="3">M-15738</strain>
        <tissue evidence="3">Blood</tissue>
    </source>
</reference>
<gene>
    <name evidence="3" type="ORF">AALO_G00127500</name>
</gene>
<keyword evidence="4" id="KW-1185">Reference proteome</keyword>
<accession>A0AAV6GLS3</accession>
<evidence type="ECO:0000256" key="1">
    <source>
        <dbReference type="SAM" id="Coils"/>
    </source>
</evidence>
<dbReference type="Proteomes" id="UP000823561">
    <property type="component" value="Chromosome 9"/>
</dbReference>
<sequence>MTGVLYIIPYIIDLCVLIKPICPQVRDTTSPFKKRCFPPAEAQPHTSTTVDVLVTLEDEFSDRYEEALKANKALKLENARLRQRCSELERKLAKKDEETCRLYSAIRDVHACTSQILGGGSEASTPRPTPRPHAPQPSEALPPAAEDGKWSC</sequence>
<keyword evidence="1" id="KW-0175">Coiled coil</keyword>
<evidence type="ECO:0000256" key="2">
    <source>
        <dbReference type="SAM" id="MobiDB-lite"/>
    </source>
</evidence>